<accession>A0ABV8BA19</accession>
<dbReference type="EMBL" id="JBHRZT010000072">
    <property type="protein sequence ID" value="MFC3886215.1"/>
    <property type="molecule type" value="Genomic_DNA"/>
</dbReference>
<dbReference type="PROSITE" id="PS50206">
    <property type="entry name" value="RHODANESE_3"/>
    <property type="match status" value="1"/>
</dbReference>
<dbReference type="InterPro" id="IPR036873">
    <property type="entry name" value="Rhodanese-like_dom_sf"/>
</dbReference>
<dbReference type="SUPFAM" id="SSF52821">
    <property type="entry name" value="Rhodanese/Cell cycle control phosphatase"/>
    <property type="match status" value="1"/>
</dbReference>
<dbReference type="RefSeq" id="WP_377918585.1">
    <property type="nucleotide sequence ID" value="NZ_JBHRZT010000072.1"/>
</dbReference>
<evidence type="ECO:0000313" key="2">
    <source>
        <dbReference type="EMBL" id="MFC3886215.1"/>
    </source>
</evidence>
<evidence type="ECO:0000313" key="3">
    <source>
        <dbReference type="Proteomes" id="UP001595752"/>
    </source>
</evidence>
<gene>
    <name evidence="2" type="ORF">ACFOU2_23090</name>
</gene>
<sequence>MGIMIVFMMLLMTPLLYKRYVPVAGAKKISAMDEECDAVFVDVRDFHEAKNFPISSAVHIPLPYLARQHTDIPKKEVVVVVSDRILRNLSIRQLKKYGYDVKGYWCIHNEHPCMNAPA</sequence>
<dbReference type="Proteomes" id="UP001595752">
    <property type="component" value="Unassembled WGS sequence"/>
</dbReference>
<proteinExistence type="predicted"/>
<dbReference type="InterPro" id="IPR001763">
    <property type="entry name" value="Rhodanese-like_dom"/>
</dbReference>
<name>A0ABV8BA19_9BACI</name>
<evidence type="ECO:0000259" key="1">
    <source>
        <dbReference type="PROSITE" id="PS50206"/>
    </source>
</evidence>
<keyword evidence="3" id="KW-1185">Reference proteome</keyword>
<reference evidence="3" key="1">
    <citation type="journal article" date="2019" name="Int. J. Syst. Evol. Microbiol.">
        <title>The Global Catalogue of Microorganisms (GCM) 10K type strain sequencing project: providing services to taxonomists for standard genome sequencing and annotation.</title>
        <authorList>
            <consortium name="The Broad Institute Genomics Platform"/>
            <consortium name="The Broad Institute Genome Sequencing Center for Infectious Disease"/>
            <person name="Wu L."/>
            <person name="Ma J."/>
        </authorList>
    </citation>
    <scope>NUCLEOTIDE SEQUENCE [LARGE SCALE GENOMIC DNA]</scope>
    <source>
        <strain evidence="3">CCUG 61889</strain>
    </source>
</reference>
<protein>
    <submittedName>
        <fullName evidence="2">Rhodanese-like domain-containing protein</fullName>
    </submittedName>
</protein>
<organism evidence="2 3">
    <name type="scientific">Bacillus songklensis</name>
    <dbReference type="NCBI Taxonomy" id="1069116"/>
    <lineage>
        <taxon>Bacteria</taxon>
        <taxon>Bacillati</taxon>
        <taxon>Bacillota</taxon>
        <taxon>Bacilli</taxon>
        <taxon>Bacillales</taxon>
        <taxon>Bacillaceae</taxon>
        <taxon>Bacillus</taxon>
    </lineage>
</organism>
<dbReference type="Pfam" id="PF00581">
    <property type="entry name" value="Rhodanese"/>
    <property type="match status" value="1"/>
</dbReference>
<comment type="caution">
    <text evidence="2">The sequence shown here is derived from an EMBL/GenBank/DDBJ whole genome shotgun (WGS) entry which is preliminary data.</text>
</comment>
<dbReference type="Gene3D" id="3.40.250.10">
    <property type="entry name" value="Rhodanese-like domain"/>
    <property type="match status" value="1"/>
</dbReference>
<feature type="domain" description="Rhodanese" evidence="1">
    <location>
        <begin position="34"/>
        <end position="114"/>
    </location>
</feature>